<evidence type="ECO:0000313" key="2">
    <source>
        <dbReference type="EMBL" id="VAW87709.1"/>
    </source>
</evidence>
<organism evidence="2">
    <name type="scientific">hydrothermal vent metagenome</name>
    <dbReference type="NCBI Taxonomy" id="652676"/>
    <lineage>
        <taxon>unclassified sequences</taxon>
        <taxon>metagenomes</taxon>
        <taxon>ecological metagenomes</taxon>
    </lineage>
</organism>
<name>A0A3B0ZNK1_9ZZZZ</name>
<feature type="compositionally biased region" description="Low complexity" evidence="1">
    <location>
        <begin position="1"/>
        <end position="12"/>
    </location>
</feature>
<accession>A0A3B0ZNK1</accession>
<dbReference type="AlphaFoldDB" id="A0A3B0ZNK1"/>
<evidence type="ECO:0000256" key="1">
    <source>
        <dbReference type="SAM" id="MobiDB-lite"/>
    </source>
</evidence>
<reference evidence="2" key="1">
    <citation type="submission" date="2018-06" db="EMBL/GenBank/DDBJ databases">
        <authorList>
            <person name="Zhirakovskaya E."/>
        </authorList>
    </citation>
    <scope>NUCLEOTIDE SEQUENCE</scope>
</reference>
<feature type="non-terminal residue" evidence="2">
    <location>
        <position position="41"/>
    </location>
</feature>
<dbReference type="EMBL" id="UOFQ01000071">
    <property type="protein sequence ID" value="VAW87709.1"/>
    <property type="molecule type" value="Genomic_DNA"/>
</dbReference>
<proteinExistence type="predicted"/>
<feature type="region of interest" description="Disordered" evidence="1">
    <location>
        <begin position="1"/>
        <end position="25"/>
    </location>
</feature>
<sequence>MPDSTTPNSSPTPILPATDSAENQRRRRWRMLKDRLASYGV</sequence>
<gene>
    <name evidence="2" type="ORF">MNBD_GAMMA17-391</name>
</gene>
<protein>
    <submittedName>
        <fullName evidence="2">Uncharacterized protein</fullName>
    </submittedName>
</protein>